<feature type="region of interest" description="Disordered" evidence="1">
    <location>
        <begin position="67"/>
        <end position="105"/>
    </location>
</feature>
<feature type="compositionally biased region" description="Basic and acidic residues" evidence="1">
    <location>
        <begin position="87"/>
        <end position="99"/>
    </location>
</feature>
<reference evidence="3 4" key="1">
    <citation type="journal article" date="2012" name="BMC Genomics">
        <title>Sequencing the genome of Marssonina brunnea reveals fungus-poplar co-evolution.</title>
        <authorList>
            <person name="Zhu S."/>
            <person name="Cao Y.-Z."/>
            <person name="Jiang C."/>
            <person name="Tan B.-Y."/>
            <person name="Wang Z."/>
            <person name="Feng S."/>
            <person name="Zhang L."/>
            <person name="Su X.-H."/>
            <person name="Brejova B."/>
            <person name="Vinar T."/>
            <person name="Xu M."/>
            <person name="Wang M.-X."/>
            <person name="Zhang S.-G."/>
            <person name="Huang M.-R."/>
            <person name="Wu R."/>
            <person name="Zhou Y."/>
        </authorList>
    </citation>
    <scope>NUCLEOTIDE SEQUENCE [LARGE SCALE GENOMIC DNA]</scope>
    <source>
        <strain evidence="3 4">MB_m1</strain>
    </source>
</reference>
<dbReference type="HOGENOM" id="CLU_480643_0_0_1"/>
<feature type="region of interest" description="Disordered" evidence="1">
    <location>
        <begin position="539"/>
        <end position="567"/>
    </location>
</feature>
<evidence type="ECO:0000256" key="1">
    <source>
        <dbReference type="SAM" id="MobiDB-lite"/>
    </source>
</evidence>
<feature type="region of interest" description="Disordered" evidence="1">
    <location>
        <begin position="287"/>
        <end position="325"/>
    </location>
</feature>
<dbReference type="InParanoid" id="K1WJA6"/>
<evidence type="ECO:0000256" key="2">
    <source>
        <dbReference type="SAM" id="SignalP"/>
    </source>
</evidence>
<feature type="chain" id="PRO_5012158265" evidence="2">
    <location>
        <begin position="16"/>
        <end position="567"/>
    </location>
</feature>
<gene>
    <name evidence="3" type="ORF">MBM_08905</name>
</gene>
<keyword evidence="4" id="KW-1185">Reference proteome</keyword>
<accession>K1WJA6</accession>
<name>K1WJA6_MARBU</name>
<dbReference type="KEGG" id="mbe:MBM_08905"/>
<dbReference type="AlphaFoldDB" id="K1WJA6"/>
<dbReference type="EMBL" id="JH921453">
    <property type="protein sequence ID" value="EKD12951.1"/>
    <property type="molecule type" value="Genomic_DNA"/>
</dbReference>
<sequence length="567" mass="61752">MGGWVSLFRWTLLKGLWCGNEDEESRPASASDRRSKEAIQGGHLLYLLSKEIFLHRELPCSITDTSTLLPTLQSSPPPSHAARRRTRFESQDDPERPVDSHVPAALERERGRESCLARKVSSRARHVTAACDSPSRIARSHRVRRDPANLRSGGGFHGRSVHPPRGWLYTYDTILWAVTRCVGTISSPMLADRPAPSRILGSLIGRGQSFWSSGLLRVILTEGSFEERRLRTGFPKSGAAWSGLSLDDFQPSRSSILRVREAPSMAYLVSDVLVVFFAMKRSTGEVSDDHSSSISLHPAHPAHPPPPPPQPQTRTPPNHHHPFSPPVAVTVAIALALATGSYHAQPPLLPPPPIPHLPHEPPDAQARLLKHLAHDGVQHRRVLGGLHPAAGDLPDARRVIGRRALEQQELGLRGAAGRGAAAEDEGADAEVGEAAGVCGCELLRAGRGVVPQVGRDGRTRIGRRSVVRYRTRDLEPSCAIRRGTTLYVVASYLSPHVRSRLGVTERKRGSAAHELQTTPTSANTYLHVPCPAPPRQCGVAFTEPHQNSSSSRTNPRVAIAQKPSRAD</sequence>
<organism evidence="3 4">
    <name type="scientific">Marssonina brunnea f. sp. multigermtubi (strain MB_m1)</name>
    <name type="common">Marssonina leaf spot fungus</name>
    <dbReference type="NCBI Taxonomy" id="1072389"/>
    <lineage>
        <taxon>Eukaryota</taxon>
        <taxon>Fungi</taxon>
        <taxon>Dikarya</taxon>
        <taxon>Ascomycota</taxon>
        <taxon>Pezizomycotina</taxon>
        <taxon>Leotiomycetes</taxon>
        <taxon>Helotiales</taxon>
        <taxon>Drepanopezizaceae</taxon>
        <taxon>Drepanopeziza</taxon>
    </lineage>
</organism>
<keyword evidence="2" id="KW-0732">Signal</keyword>
<feature type="compositionally biased region" description="Pro residues" evidence="1">
    <location>
        <begin position="301"/>
        <end position="311"/>
    </location>
</feature>
<evidence type="ECO:0000313" key="3">
    <source>
        <dbReference type="EMBL" id="EKD12951.1"/>
    </source>
</evidence>
<evidence type="ECO:0000313" key="4">
    <source>
        <dbReference type="Proteomes" id="UP000006753"/>
    </source>
</evidence>
<proteinExistence type="predicted"/>
<protein>
    <submittedName>
        <fullName evidence="3">Uncharacterized protein</fullName>
    </submittedName>
</protein>
<feature type="signal peptide" evidence="2">
    <location>
        <begin position="1"/>
        <end position="15"/>
    </location>
</feature>
<dbReference type="Proteomes" id="UP000006753">
    <property type="component" value="Unassembled WGS sequence"/>
</dbReference>
<feature type="compositionally biased region" description="Polar residues" evidence="1">
    <location>
        <begin position="544"/>
        <end position="554"/>
    </location>
</feature>